<name>A0A0E9T6V9_ANGAN</name>
<proteinExistence type="predicted"/>
<sequence>MARAKAKRNCPRSKAPLFICETWWWGRYGFGMLWLPQILAHLSSLMTLMK</sequence>
<dbReference type="EMBL" id="GBXM01060109">
    <property type="protein sequence ID" value="JAH48468.1"/>
    <property type="molecule type" value="Transcribed_RNA"/>
</dbReference>
<reference evidence="1" key="2">
    <citation type="journal article" date="2015" name="Fish Shellfish Immunol.">
        <title>Early steps in the European eel (Anguilla anguilla)-Vibrio vulnificus interaction in the gills: Role of the RtxA13 toxin.</title>
        <authorList>
            <person name="Callol A."/>
            <person name="Pajuelo D."/>
            <person name="Ebbesson L."/>
            <person name="Teles M."/>
            <person name="MacKenzie S."/>
            <person name="Amaro C."/>
        </authorList>
    </citation>
    <scope>NUCLEOTIDE SEQUENCE</scope>
</reference>
<evidence type="ECO:0000313" key="1">
    <source>
        <dbReference type="EMBL" id="JAH48468.1"/>
    </source>
</evidence>
<organism evidence="1">
    <name type="scientific">Anguilla anguilla</name>
    <name type="common">European freshwater eel</name>
    <name type="synonym">Muraena anguilla</name>
    <dbReference type="NCBI Taxonomy" id="7936"/>
    <lineage>
        <taxon>Eukaryota</taxon>
        <taxon>Metazoa</taxon>
        <taxon>Chordata</taxon>
        <taxon>Craniata</taxon>
        <taxon>Vertebrata</taxon>
        <taxon>Euteleostomi</taxon>
        <taxon>Actinopterygii</taxon>
        <taxon>Neopterygii</taxon>
        <taxon>Teleostei</taxon>
        <taxon>Anguilliformes</taxon>
        <taxon>Anguillidae</taxon>
        <taxon>Anguilla</taxon>
    </lineage>
</organism>
<protein>
    <submittedName>
        <fullName evidence="1">Uncharacterized protein</fullName>
    </submittedName>
</protein>
<reference evidence="1" key="1">
    <citation type="submission" date="2014-11" db="EMBL/GenBank/DDBJ databases">
        <authorList>
            <person name="Amaro Gonzalez C."/>
        </authorList>
    </citation>
    <scope>NUCLEOTIDE SEQUENCE</scope>
</reference>
<dbReference type="AlphaFoldDB" id="A0A0E9T6V9"/>
<accession>A0A0E9T6V9</accession>